<sequence>MTLDGFRDVTETPISLDFSNSWIADIRLNAGDRDGRTITVAITDNGQPITSTTGITSVALAYNTAPGVEVGDRVPMTPVSGQETATYRATLPRRAIAKPGVIALGVEVTTADGVKVCSRNFKGVVERAVWDAESTQGQDSLTRLEQLIADGDAAIIRVNNAITDANNAVAAANQVIADARITGGNTTTLDPNQPATSSLRGSGLQRILDLGIPRGAGVTSAGATTLDPNKPATASMLQAGSKGDYTLMVGVPRGSRIIGVGANTVNPSREAGASMSTDGAGDMSLILDIPRGERIAGVTARTLDTGEDATVTATRDAAGDATLAFGLPRGEKGDKGDPGDAGQVATATVAGVVKPGDNLSVRADGTLDAAAAQYELPVASDTTLGGVKVSKVDYTGARTFPVVVRNGEKLGLSFKLGDNAMPDGIEFYGTEDTTIGLKKATQDALGIVRGGGKGIHVAGDGTLNLDLPAATAGAIGGVKPDGKTITAAADGTITAVAQTGPVEYRELVGYGNAAQGYAVRVSDRTWLCCFNSFAMQTDGTTRLPYFYARLRPAGSSSLTALAANPFDTDGITLLSTDGEQMRFSYGGAGRWDGVRAVSGLDAATLILTEARA</sequence>
<reference evidence="1 2" key="1">
    <citation type="submission" date="2018-08" db="EMBL/GenBank/DDBJ databases">
        <title>A genome reference for cultivated species of the human gut microbiota.</title>
        <authorList>
            <person name="Zou Y."/>
            <person name="Xue W."/>
            <person name="Luo G."/>
        </authorList>
    </citation>
    <scope>NUCLEOTIDE SEQUENCE [LARGE SCALE GENOMIC DNA]</scope>
    <source>
        <strain evidence="1 2">AM12-10</strain>
    </source>
</reference>
<dbReference type="Proteomes" id="UP000283727">
    <property type="component" value="Unassembled WGS sequence"/>
</dbReference>
<comment type="caution">
    <text evidence="1">The sequence shown here is derived from an EMBL/GenBank/DDBJ whole genome shotgun (WGS) entry which is preliminary data.</text>
</comment>
<proteinExistence type="predicted"/>
<dbReference type="AlphaFoldDB" id="A0A415C8L5"/>
<protein>
    <submittedName>
        <fullName evidence="1">Phage tail protein</fullName>
    </submittedName>
</protein>
<dbReference type="EMBL" id="QRLR01000001">
    <property type="protein sequence ID" value="RHJ24777.1"/>
    <property type="molecule type" value="Genomic_DNA"/>
</dbReference>
<name>A0A415C8L5_BIFBI</name>
<accession>A0A415C8L5</accession>
<organism evidence="1 2">
    <name type="scientific">Bifidobacterium bifidum</name>
    <dbReference type="NCBI Taxonomy" id="1681"/>
    <lineage>
        <taxon>Bacteria</taxon>
        <taxon>Bacillati</taxon>
        <taxon>Actinomycetota</taxon>
        <taxon>Actinomycetes</taxon>
        <taxon>Bifidobacteriales</taxon>
        <taxon>Bifidobacteriaceae</taxon>
        <taxon>Bifidobacterium</taxon>
    </lineage>
</organism>
<dbReference type="RefSeq" id="WP_118269420.1">
    <property type="nucleotide sequence ID" value="NZ_QRLK01000002.1"/>
</dbReference>
<gene>
    <name evidence="1" type="ORF">DW137_01575</name>
</gene>
<evidence type="ECO:0000313" key="2">
    <source>
        <dbReference type="Proteomes" id="UP000283727"/>
    </source>
</evidence>
<evidence type="ECO:0000313" key="1">
    <source>
        <dbReference type="EMBL" id="RHJ24777.1"/>
    </source>
</evidence>